<name>A0A813FEA1_POLGL</name>
<dbReference type="SUPFAM" id="SSF49452">
    <property type="entry name" value="Starch-binding domain-like"/>
    <property type="match status" value="1"/>
</dbReference>
<dbReference type="Pfam" id="PF00686">
    <property type="entry name" value="CBM_20"/>
    <property type="match status" value="1"/>
</dbReference>
<dbReference type="InterPro" id="IPR013784">
    <property type="entry name" value="Carb-bd-like_fold"/>
</dbReference>
<organism evidence="3 4">
    <name type="scientific">Polarella glacialis</name>
    <name type="common">Dinoflagellate</name>
    <dbReference type="NCBI Taxonomy" id="89957"/>
    <lineage>
        <taxon>Eukaryota</taxon>
        <taxon>Sar</taxon>
        <taxon>Alveolata</taxon>
        <taxon>Dinophyceae</taxon>
        <taxon>Suessiales</taxon>
        <taxon>Suessiaceae</taxon>
        <taxon>Polarella</taxon>
    </lineage>
</organism>
<dbReference type="InterPro" id="IPR002044">
    <property type="entry name" value="CBM20"/>
</dbReference>
<reference evidence="3" key="1">
    <citation type="submission" date="2021-02" db="EMBL/GenBank/DDBJ databases">
        <authorList>
            <person name="Dougan E. K."/>
            <person name="Rhodes N."/>
            <person name="Thang M."/>
            <person name="Chan C."/>
        </authorList>
    </citation>
    <scope>NUCLEOTIDE SEQUENCE</scope>
</reference>
<accession>A0A813FEA1</accession>
<comment type="caution">
    <text evidence="3">The sequence shown here is derived from an EMBL/GenBank/DDBJ whole genome shotgun (WGS) entry which is preliminary data.</text>
</comment>
<dbReference type="InterPro" id="IPR013783">
    <property type="entry name" value="Ig-like_fold"/>
</dbReference>
<dbReference type="GO" id="GO:2001070">
    <property type="term" value="F:starch binding"/>
    <property type="evidence" value="ECO:0007669"/>
    <property type="project" value="InterPro"/>
</dbReference>
<feature type="compositionally biased region" description="Basic and acidic residues" evidence="1">
    <location>
        <begin position="159"/>
        <end position="170"/>
    </location>
</feature>
<keyword evidence="4" id="KW-1185">Reference proteome</keyword>
<sequence>MATTDGEKKKPEMKTRVFFRWAGPVAVREEEVRIVGSLPELGSWLPAAGIVLSKSDGHRGCFSTTSGVLLPLGQNFEYRYAICCASGNGELIRWEAAEVAGQTPRVATATGRRLVLEDDDGKGRDSSRDERMSPLLEPSGGTFQPSSRSASPNPDGEPGDTRYEMRDRPKSMDITSLLEVDSTDSAFLVFRNLPVKVQKNEKTGEWEVQKLSYNSGT</sequence>
<proteinExistence type="predicted"/>
<evidence type="ECO:0000313" key="3">
    <source>
        <dbReference type="EMBL" id="CAE8608847.1"/>
    </source>
</evidence>
<evidence type="ECO:0000313" key="4">
    <source>
        <dbReference type="Proteomes" id="UP000654075"/>
    </source>
</evidence>
<gene>
    <name evidence="3" type="ORF">PGLA1383_LOCUS26677</name>
</gene>
<evidence type="ECO:0000256" key="1">
    <source>
        <dbReference type="SAM" id="MobiDB-lite"/>
    </source>
</evidence>
<feature type="region of interest" description="Disordered" evidence="1">
    <location>
        <begin position="111"/>
        <end position="170"/>
    </location>
</feature>
<dbReference type="SMART" id="SM01065">
    <property type="entry name" value="CBM_2"/>
    <property type="match status" value="1"/>
</dbReference>
<evidence type="ECO:0000259" key="2">
    <source>
        <dbReference type="PROSITE" id="PS51166"/>
    </source>
</evidence>
<dbReference type="PROSITE" id="PS51166">
    <property type="entry name" value="CBM20"/>
    <property type="match status" value="1"/>
</dbReference>
<dbReference type="AlphaFoldDB" id="A0A813FEA1"/>
<feature type="compositionally biased region" description="Basic and acidic residues" evidence="1">
    <location>
        <begin position="121"/>
        <end position="132"/>
    </location>
</feature>
<feature type="non-terminal residue" evidence="3">
    <location>
        <position position="217"/>
    </location>
</feature>
<dbReference type="EMBL" id="CAJNNV010024048">
    <property type="protein sequence ID" value="CAE8608847.1"/>
    <property type="molecule type" value="Genomic_DNA"/>
</dbReference>
<feature type="domain" description="CBM20" evidence="2">
    <location>
        <begin position="9"/>
        <end position="145"/>
    </location>
</feature>
<dbReference type="Gene3D" id="2.60.40.10">
    <property type="entry name" value="Immunoglobulins"/>
    <property type="match status" value="1"/>
</dbReference>
<protein>
    <recommendedName>
        <fullName evidence="2">CBM20 domain-containing protein</fullName>
    </recommendedName>
</protein>
<feature type="compositionally biased region" description="Polar residues" evidence="1">
    <location>
        <begin position="141"/>
        <end position="152"/>
    </location>
</feature>
<dbReference type="OrthoDB" id="550577at2759"/>
<dbReference type="Proteomes" id="UP000654075">
    <property type="component" value="Unassembled WGS sequence"/>
</dbReference>